<dbReference type="OrthoDB" id="2013972at2759"/>
<dbReference type="CDD" id="cd02440">
    <property type="entry name" value="AdoMet_MTases"/>
    <property type="match status" value="1"/>
</dbReference>
<dbReference type="InterPro" id="IPR029063">
    <property type="entry name" value="SAM-dependent_MTases_sf"/>
</dbReference>
<organism evidence="2 3">
    <name type="scientific">Coniella lustricola</name>
    <dbReference type="NCBI Taxonomy" id="2025994"/>
    <lineage>
        <taxon>Eukaryota</taxon>
        <taxon>Fungi</taxon>
        <taxon>Dikarya</taxon>
        <taxon>Ascomycota</taxon>
        <taxon>Pezizomycotina</taxon>
        <taxon>Sordariomycetes</taxon>
        <taxon>Sordariomycetidae</taxon>
        <taxon>Diaporthales</taxon>
        <taxon>Schizoparmaceae</taxon>
        <taxon>Coniella</taxon>
    </lineage>
</organism>
<keyword evidence="3" id="KW-1185">Reference proteome</keyword>
<gene>
    <name evidence="2" type="ORF">BD289DRAFT_439023</name>
</gene>
<sequence length="290" mass="32375">MKTQSLPIMSFTQKSNNTFAANGVASDHEENLPAIVAIAKMVVTLAPPVTSESVIHDNACGPGVVTNAVLSVYANTQGHPPRIIASDIVPGMVELAARKGHAHNDCVEAHVMDAKKLDKIPDGTLTHSFTNFLFVRGWGDDDMVTFASEIFRTLRPGGTACKAAWKRHEWHSVVRDALLETRPDAALVESWMPQQPWSQDRVVAIFEKAGFGRTDMTVTTVQHTPEAPIQWDTDLWKQFLAATNIAVKRHLSEEERKRYKVNLAKRIEQDKKNPSRFRWEAWILTAKKSS</sequence>
<accession>A0A2T3A2A9</accession>
<dbReference type="Proteomes" id="UP000241462">
    <property type="component" value="Unassembled WGS sequence"/>
</dbReference>
<reference evidence="2 3" key="1">
    <citation type="journal article" date="2018" name="Mycol. Prog.">
        <title>Coniella lustricola, a new species from submerged detritus.</title>
        <authorList>
            <person name="Raudabaugh D.B."/>
            <person name="Iturriaga T."/>
            <person name="Carver A."/>
            <person name="Mondo S."/>
            <person name="Pangilinan J."/>
            <person name="Lipzen A."/>
            <person name="He G."/>
            <person name="Amirebrahimi M."/>
            <person name="Grigoriev I.V."/>
            <person name="Miller A.N."/>
        </authorList>
    </citation>
    <scope>NUCLEOTIDE SEQUENCE [LARGE SCALE GENOMIC DNA]</scope>
    <source>
        <strain evidence="2 3">B22-T-1</strain>
    </source>
</reference>
<evidence type="ECO:0000313" key="2">
    <source>
        <dbReference type="EMBL" id="PSR81490.1"/>
    </source>
</evidence>
<dbReference type="Pfam" id="PF13649">
    <property type="entry name" value="Methyltransf_25"/>
    <property type="match status" value="1"/>
</dbReference>
<evidence type="ECO:0000313" key="3">
    <source>
        <dbReference type="Proteomes" id="UP000241462"/>
    </source>
</evidence>
<dbReference type="InParanoid" id="A0A2T3A2A9"/>
<dbReference type="STRING" id="2025994.A0A2T3A2A9"/>
<feature type="domain" description="Methyltransferase" evidence="1">
    <location>
        <begin position="57"/>
        <end position="158"/>
    </location>
</feature>
<dbReference type="SUPFAM" id="SSF53335">
    <property type="entry name" value="S-adenosyl-L-methionine-dependent methyltransferases"/>
    <property type="match status" value="1"/>
</dbReference>
<dbReference type="InterPro" id="IPR041698">
    <property type="entry name" value="Methyltransf_25"/>
</dbReference>
<name>A0A2T3A2A9_9PEZI</name>
<proteinExistence type="predicted"/>
<protein>
    <recommendedName>
        <fullName evidence="1">Methyltransferase domain-containing protein</fullName>
    </recommendedName>
</protein>
<dbReference type="EMBL" id="KZ678501">
    <property type="protein sequence ID" value="PSR81490.1"/>
    <property type="molecule type" value="Genomic_DNA"/>
</dbReference>
<dbReference type="AlphaFoldDB" id="A0A2T3A2A9"/>
<evidence type="ECO:0000259" key="1">
    <source>
        <dbReference type="Pfam" id="PF13649"/>
    </source>
</evidence>
<dbReference type="Gene3D" id="3.40.50.150">
    <property type="entry name" value="Vaccinia Virus protein VP39"/>
    <property type="match status" value="1"/>
</dbReference>